<organism evidence="2 3">
    <name type="scientific">Arctia plantaginis</name>
    <name type="common">Wood tiger moth</name>
    <name type="synonym">Phalaena plantaginis</name>
    <dbReference type="NCBI Taxonomy" id="874455"/>
    <lineage>
        <taxon>Eukaryota</taxon>
        <taxon>Metazoa</taxon>
        <taxon>Ecdysozoa</taxon>
        <taxon>Arthropoda</taxon>
        <taxon>Hexapoda</taxon>
        <taxon>Insecta</taxon>
        <taxon>Pterygota</taxon>
        <taxon>Neoptera</taxon>
        <taxon>Endopterygota</taxon>
        <taxon>Lepidoptera</taxon>
        <taxon>Glossata</taxon>
        <taxon>Ditrysia</taxon>
        <taxon>Noctuoidea</taxon>
        <taxon>Erebidae</taxon>
        <taxon>Arctiinae</taxon>
        <taxon>Arctia</taxon>
    </lineage>
</organism>
<evidence type="ECO:0000256" key="1">
    <source>
        <dbReference type="SAM" id="MobiDB-lite"/>
    </source>
</evidence>
<dbReference type="AlphaFoldDB" id="A0A8S1BC07"/>
<proteinExistence type="predicted"/>
<keyword evidence="3" id="KW-1185">Reference proteome</keyword>
<accession>A0A8S1BC07</accession>
<dbReference type="OrthoDB" id="7355217at2759"/>
<dbReference type="Proteomes" id="UP000494106">
    <property type="component" value="Unassembled WGS sequence"/>
</dbReference>
<gene>
    <name evidence="2" type="ORF">APLA_LOCUS15403</name>
</gene>
<evidence type="ECO:0000313" key="2">
    <source>
        <dbReference type="EMBL" id="CAB3256418.1"/>
    </source>
</evidence>
<protein>
    <submittedName>
        <fullName evidence="2">Uncharacterized protein</fullName>
    </submittedName>
</protein>
<comment type="caution">
    <text evidence="2">The sequence shown here is derived from an EMBL/GenBank/DDBJ whole genome shotgun (WGS) entry which is preliminary data.</text>
</comment>
<reference evidence="2 3" key="1">
    <citation type="submission" date="2020-04" db="EMBL/GenBank/DDBJ databases">
        <authorList>
            <person name="Wallbank WR R."/>
            <person name="Pardo Diaz C."/>
            <person name="Kozak K."/>
            <person name="Martin S."/>
            <person name="Jiggins C."/>
            <person name="Moest M."/>
            <person name="Warren A I."/>
            <person name="Byers J.R.P. K."/>
            <person name="Montejo-Kovacevich G."/>
            <person name="Yen C E."/>
        </authorList>
    </citation>
    <scope>NUCLEOTIDE SEQUENCE [LARGE SCALE GENOMIC DNA]</scope>
</reference>
<feature type="compositionally biased region" description="Polar residues" evidence="1">
    <location>
        <begin position="1"/>
        <end position="21"/>
    </location>
</feature>
<sequence length="88" mass="10422">MDRKTSITTCQPKIGSPTQLPNAGERNVWTKTEDMWEKLVEKRWNVNLREKERNWLFAMEERDVRSETTRCLNSTRQALCGLVRHKTS</sequence>
<name>A0A8S1BC07_ARCPL</name>
<evidence type="ECO:0000313" key="3">
    <source>
        <dbReference type="Proteomes" id="UP000494106"/>
    </source>
</evidence>
<feature type="region of interest" description="Disordered" evidence="1">
    <location>
        <begin position="1"/>
        <end position="24"/>
    </location>
</feature>
<dbReference type="EMBL" id="CADEBC010000586">
    <property type="protein sequence ID" value="CAB3256418.1"/>
    <property type="molecule type" value="Genomic_DNA"/>
</dbReference>